<reference evidence="2 3" key="1">
    <citation type="submission" date="2014-06" db="EMBL/GenBank/DDBJ databases">
        <title>Evolutionary Origins and Diversification of the Mycorrhizal Mutualists.</title>
        <authorList>
            <consortium name="DOE Joint Genome Institute"/>
            <consortium name="Mycorrhizal Genomics Consortium"/>
            <person name="Kohler A."/>
            <person name="Kuo A."/>
            <person name="Nagy L.G."/>
            <person name="Floudas D."/>
            <person name="Copeland A."/>
            <person name="Barry K.W."/>
            <person name="Cichocki N."/>
            <person name="Veneault-Fourrey C."/>
            <person name="LaButti K."/>
            <person name="Lindquist E.A."/>
            <person name="Lipzen A."/>
            <person name="Lundell T."/>
            <person name="Morin E."/>
            <person name="Murat C."/>
            <person name="Riley R."/>
            <person name="Ohm R."/>
            <person name="Sun H."/>
            <person name="Tunlid A."/>
            <person name="Henrissat B."/>
            <person name="Grigoriev I.V."/>
            <person name="Hibbett D.S."/>
            <person name="Martin F."/>
        </authorList>
    </citation>
    <scope>NUCLEOTIDE SEQUENCE [LARGE SCALE GENOMIC DNA]</scope>
    <source>
        <strain evidence="2 3">SS14</strain>
    </source>
</reference>
<evidence type="ECO:0000256" key="1">
    <source>
        <dbReference type="SAM" id="MobiDB-lite"/>
    </source>
</evidence>
<name>A0A0C9TGD1_SPHS4</name>
<feature type="compositionally biased region" description="Basic residues" evidence="1">
    <location>
        <begin position="31"/>
        <end position="61"/>
    </location>
</feature>
<keyword evidence="3" id="KW-1185">Reference proteome</keyword>
<evidence type="ECO:0000313" key="3">
    <source>
        <dbReference type="Proteomes" id="UP000054279"/>
    </source>
</evidence>
<dbReference type="HOGENOM" id="CLU_103052_0_0_1"/>
<accession>A0A0C9TGD1</accession>
<sequence>MARPKKYTDEEAREARLKSKQVYYQWHRKSERKKALARYNKARQAGRKRTPPSEVKHRRPSRPVSQPYIEAKAVTIHINSKTNIRAAIAEARFSRLLSDYENEDWTTLCAKVNREMKEIDQIVVEASKLASEAWRRNPAGNGRLLPLANCTVADLEALSGLLFEGRVWLEDGGSKKLLQLYDGQWDSDVVLIVPITV</sequence>
<evidence type="ECO:0000313" key="2">
    <source>
        <dbReference type="EMBL" id="KIJ28458.1"/>
    </source>
</evidence>
<dbReference type="EMBL" id="KN837305">
    <property type="protein sequence ID" value="KIJ28458.1"/>
    <property type="molecule type" value="Genomic_DNA"/>
</dbReference>
<protein>
    <submittedName>
        <fullName evidence="2">Uncharacterized protein</fullName>
    </submittedName>
</protein>
<dbReference type="Proteomes" id="UP000054279">
    <property type="component" value="Unassembled WGS sequence"/>
</dbReference>
<feature type="region of interest" description="Disordered" evidence="1">
    <location>
        <begin position="31"/>
        <end position="64"/>
    </location>
</feature>
<organism evidence="2 3">
    <name type="scientific">Sphaerobolus stellatus (strain SS14)</name>
    <dbReference type="NCBI Taxonomy" id="990650"/>
    <lineage>
        <taxon>Eukaryota</taxon>
        <taxon>Fungi</taxon>
        <taxon>Dikarya</taxon>
        <taxon>Basidiomycota</taxon>
        <taxon>Agaricomycotina</taxon>
        <taxon>Agaricomycetes</taxon>
        <taxon>Phallomycetidae</taxon>
        <taxon>Geastrales</taxon>
        <taxon>Sphaerobolaceae</taxon>
        <taxon>Sphaerobolus</taxon>
    </lineage>
</organism>
<proteinExistence type="predicted"/>
<gene>
    <name evidence="2" type="ORF">M422DRAFT_270232</name>
</gene>
<dbReference type="AlphaFoldDB" id="A0A0C9TGD1"/>